<dbReference type="EMBL" id="DRUC01000109">
    <property type="protein sequence ID" value="HHF48887.1"/>
    <property type="molecule type" value="Genomic_DNA"/>
</dbReference>
<dbReference type="EMBL" id="DTPI01000022">
    <property type="protein sequence ID" value="HGE66119.1"/>
    <property type="molecule type" value="Genomic_DNA"/>
</dbReference>
<evidence type="ECO:0000313" key="2">
    <source>
        <dbReference type="EMBL" id="HGU59644.1"/>
    </source>
</evidence>
<reference evidence="2" key="1">
    <citation type="journal article" date="2020" name="mSystems">
        <title>Genome- and Community-Level Interaction Insights into Carbon Utilization and Element Cycling Functions of Hydrothermarchaeota in Hydrothermal Sediment.</title>
        <authorList>
            <person name="Zhou Z."/>
            <person name="Liu Y."/>
            <person name="Xu W."/>
            <person name="Pan J."/>
            <person name="Luo Z.H."/>
            <person name="Li M."/>
        </authorList>
    </citation>
    <scope>NUCLEOTIDE SEQUENCE [LARGE SCALE GENOMIC DNA]</scope>
    <source>
        <strain evidence="3">SpSt-10</strain>
        <strain evidence="2">SpSt-62</strain>
        <strain evidence="1">SpSt-97</strain>
    </source>
</reference>
<gene>
    <name evidence="3" type="ORF">ENL48_07215</name>
    <name evidence="2" type="ORF">ENT89_05740</name>
    <name evidence="1" type="ORF">ENX77_03185</name>
</gene>
<sequence length="166" mass="19340">MSRNIKRLREILNELEGINREIKSKALSKAIDYIKIALNEEGDLKGSESFAHYAAKKKLVELFGGCCYYESEGTGLTKDGYRPDAILIKDDEAIILEVETEKRRILKKFEKIHKNYDKILSNPIFTNRRVRFVFGVFDFDENILKKAKKLGIELYKIDEKIEKITF</sequence>
<dbReference type="EMBL" id="DTAK01000041">
    <property type="protein sequence ID" value="HGU59644.1"/>
    <property type="molecule type" value="Genomic_DNA"/>
</dbReference>
<evidence type="ECO:0000313" key="1">
    <source>
        <dbReference type="EMBL" id="HGE66119.1"/>
    </source>
</evidence>
<proteinExistence type="predicted"/>
<organism evidence="2">
    <name type="scientific">Geoglobus ahangari</name>
    <dbReference type="NCBI Taxonomy" id="113653"/>
    <lineage>
        <taxon>Archaea</taxon>
        <taxon>Methanobacteriati</taxon>
        <taxon>Methanobacteriota</taxon>
        <taxon>Archaeoglobi</taxon>
        <taxon>Archaeoglobales</taxon>
        <taxon>Archaeoglobaceae</taxon>
        <taxon>Geoglobus</taxon>
    </lineage>
</organism>
<protein>
    <recommendedName>
        <fullName evidence="4">DUF3782 domain-containing protein</fullName>
    </recommendedName>
</protein>
<accession>A0A7C4S8Z9</accession>
<name>A0A7C4S8Z9_9EURY</name>
<comment type="caution">
    <text evidence="2">The sequence shown here is derived from an EMBL/GenBank/DDBJ whole genome shotgun (WGS) entry which is preliminary data.</text>
</comment>
<dbReference type="AlphaFoldDB" id="A0A7C4S8Z9"/>
<evidence type="ECO:0008006" key="4">
    <source>
        <dbReference type="Google" id="ProtNLM"/>
    </source>
</evidence>
<evidence type="ECO:0000313" key="3">
    <source>
        <dbReference type="EMBL" id="HHF48887.1"/>
    </source>
</evidence>